<name>A0ACB8CQW2_DERSI</name>
<comment type="caution">
    <text evidence="1">The sequence shown here is derived from an EMBL/GenBank/DDBJ whole genome shotgun (WGS) entry which is preliminary data.</text>
</comment>
<gene>
    <name evidence="1" type="ORF">HPB49_009303</name>
</gene>
<dbReference type="Proteomes" id="UP000821865">
    <property type="component" value="Chromosome 5"/>
</dbReference>
<sequence length="343" mass="38345">MAPRGPSREQPYTFEFRAPPPKLCLVGFDSPHPVDTLQDQLHEAATLVYLLLTKHNCVTTLNLGSFCLNEYEAVLWRSLENNTSIRNLKLRLSRLQATTPLWREVVQALSRNVTITEVRLRAVCMNTEDVELLAAVVASSKRIHTFHFVPQRTSSAFIFLQALSGGVAENITLLNFTLHWGVNSEMVKTWFAVSDATRRNSGLVARAAQFVGGARNDRQNWHRAIRNIEPNSWIPIPGQGVHEVEADVSLHEAFTETGYGTAISAYLWPEWARATSVLPSRDQSIIIAHTPDIEAADRLIGDFAVNTEKGSVPFHGYLRQDGENTCHGVIVVRNTDTTETLQH</sequence>
<dbReference type="EMBL" id="CM023474">
    <property type="protein sequence ID" value="KAH7949394.1"/>
    <property type="molecule type" value="Genomic_DNA"/>
</dbReference>
<keyword evidence="2" id="KW-1185">Reference proteome</keyword>
<evidence type="ECO:0000313" key="1">
    <source>
        <dbReference type="EMBL" id="KAH7949394.1"/>
    </source>
</evidence>
<evidence type="ECO:0000313" key="2">
    <source>
        <dbReference type="Proteomes" id="UP000821865"/>
    </source>
</evidence>
<accession>A0ACB8CQW2</accession>
<reference evidence="1" key="1">
    <citation type="submission" date="2020-05" db="EMBL/GenBank/DDBJ databases">
        <title>Large-scale comparative analyses of tick genomes elucidate their genetic diversity and vector capacities.</title>
        <authorList>
            <person name="Jia N."/>
            <person name="Wang J."/>
            <person name="Shi W."/>
            <person name="Du L."/>
            <person name="Sun Y."/>
            <person name="Zhan W."/>
            <person name="Jiang J."/>
            <person name="Wang Q."/>
            <person name="Zhang B."/>
            <person name="Ji P."/>
            <person name="Sakyi L.B."/>
            <person name="Cui X."/>
            <person name="Yuan T."/>
            <person name="Jiang B."/>
            <person name="Yang W."/>
            <person name="Lam T.T.-Y."/>
            <person name="Chang Q."/>
            <person name="Ding S."/>
            <person name="Wang X."/>
            <person name="Zhu J."/>
            <person name="Ruan X."/>
            <person name="Zhao L."/>
            <person name="Wei J."/>
            <person name="Que T."/>
            <person name="Du C."/>
            <person name="Cheng J."/>
            <person name="Dai P."/>
            <person name="Han X."/>
            <person name="Huang E."/>
            <person name="Gao Y."/>
            <person name="Liu J."/>
            <person name="Shao H."/>
            <person name="Ye R."/>
            <person name="Li L."/>
            <person name="Wei W."/>
            <person name="Wang X."/>
            <person name="Wang C."/>
            <person name="Yang T."/>
            <person name="Huo Q."/>
            <person name="Li W."/>
            <person name="Guo W."/>
            <person name="Chen H."/>
            <person name="Zhou L."/>
            <person name="Ni X."/>
            <person name="Tian J."/>
            <person name="Zhou Y."/>
            <person name="Sheng Y."/>
            <person name="Liu T."/>
            <person name="Pan Y."/>
            <person name="Xia L."/>
            <person name="Li J."/>
            <person name="Zhao F."/>
            <person name="Cao W."/>
        </authorList>
    </citation>
    <scope>NUCLEOTIDE SEQUENCE</scope>
    <source>
        <strain evidence="1">Dsil-2018</strain>
    </source>
</reference>
<proteinExistence type="predicted"/>
<protein>
    <submittedName>
        <fullName evidence="1">Uncharacterized protein</fullName>
    </submittedName>
</protein>
<organism evidence="1 2">
    <name type="scientific">Dermacentor silvarum</name>
    <name type="common">Tick</name>
    <dbReference type="NCBI Taxonomy" id="543639"/>
    <lineage>
        <taxon>Eukaryota</taxon>
        <taxon>Metazoa</taxon>
        <taxon>Ecdysozoa</taxon>
        <taxon>Arthropoda</taxon>
        <taxon>Chelicerata</taxon>
        <taxon>Arachnida</taxon>
        <taxon>Acari</taxon>
        <taxon>Parasitiformes</taxon>
        <taxon>Ixodida</taxon>
        <taxon>Ixodoidea</taxon>
        <taxon>Ixodidae</taxon>
        <taxon>Rhipicephalinae</taxon>
        <taxon>Dermacentor</taxon>
    </lineage>
</organism>